<evidence type="ECO:0000313" key="1">
    <source>
        <dbReference type="EMBL" id="GFY61428.1"/>
    </source>
</evidence>
<accession>A0A8X7CC99</accession>
<protein>
    <submittedName>
        <fullName evidence="1">Uncharacterized protein</fullName>
    </submittedName>
</protein>
<dbReference type="AlphaFoldDB" id="A0A8X7CC99"/>
<comment type="caution">
    <text evidence="1">The sequence shown here is derived from an EMBL/GenBank/DDBJ whole genome shotgun (WGS) entry which is preliminary data.</text>
</comment>
<name>A0A8X7CC99_9ARAC</name>
<sequence length="76" mass="8911">MYLPGVYTPDVHRSFRPGTSSCHFEVASRPWMNAAQFRYDHRDVVDRLAKRQDSMIYLSMLGFQRTPCRIQAKTLC</sequence>
<dbReference type="EMBL" id="BMAV01013638">
    <property type="protein sequence ID" value="GFY61428.1"/>
    <property type="molecule type" value="Genomic_DNA"/>
</dbReference>
<proteinExistence type="predicted"/>
<dbReference type="Proteomes" id="UP000886998">
    <property type="component" value="Unassembled WGS sequence"/>
</dbReference>
<evidence type="ECO:0000313" key="2">
    <source>
        <dbReference type="Proteomes" id="UP000886998"/>
    </source>
</evidence>
<reference evidence="1" key="1">
    <citation type="submission" date="2020-08" db="EMBL/GenBank/DDBJ databases">
        <title>Multicomponent nature underlies the extraordinary mechanical properties of spider dragline silk.</title>
        <authorList>
            <person name="Kono N."/>
            <person name="Nakamura H."/>
            <person name="Mori M."/>
            <person name="Yoshida Y."/>
            <person name="Ohtoshi R."/>
            <person name="Malay A.D."/>
            <person name="Moran D.A.P."/>
            <person name="Tomita M."/>
            <person name="Numata K."/>
            <person name="Arakawa K."/>
        </authorList>
    </citation>
    <scope>NUCLEOTIDE SEQUENCE</scope>
</reference>
<gene>
    <name evidence="1" type="ORF">TNIN_105131</name>
</gene>
<organism evidence="1 2">
    <name type="scientific">Trichonephila inaurata madagascariensis</name>
    <dbReference type="NCBI Taxonomy" id="2747483"/>
    <lineage>
        <taxon>Eukaryota</taxon>
        <taxon>Metazoa</taxon>
        <taxon>Ecdysozoa</taxon>
        <taxon>Arthropoda</taxon>
        <taxon>Chelicerata</taxon>
        <taxon>Arachnida</taxon>
        <taxon>Araneae</taxon>
        <taxon>Araneomorphae</taxon>
        <taxon>Entelegynae</taxon>
        <taxon>Araneoidea</taxon>
        <taxon>Nephilidae</taxon>
        <taxon>Trichonephila</taxon>
        <taxon>Trichonephila inaurata</taxon>
    </lineage>
</organism>
<keyword evidence="2" id="KW-1185">Reference proteome</keyword>